<accession>A0A1I1J3J2</accession>
<dbReference type="AlphaFoldDB" id="A0A1I1J3J2"/>
<dbReference type="STRING" id="1334022.SAMN04487907_104160"/>
<dbReference type="SUPFAM" id="SSF53822">
    <property type="entry name" value="Periplasmic binding protein-like I"/>
    <property type="match status" value="1"/>
</dbReference>
<evidence type="ECO:0000256" key="2">
    <source>
        <dbReference type="ARBA" id="ARBA00022729"/>
    </source>
</evidence>
<evidence type="ECO:0000259" key="4">
    <source>
        <dbReference type="PROSITE" id="PS51782"/>
    </source>
</evidence>
<dbReference type="InterPro" id="IPR036779">
    <property type="entry name" value="LysM_dom_sf"/>
</dbReference>
<dbReference type="Gene3D" id="3.10.350.10">
    <property type="entry name" value="LysM domain"/>
    <property type="match status" value="4"/>
</dbReference>
<reference evidence="6" key="1">
    <citation type="submission" date="2016-10" db="EMBL/GenBank/DDBJ databases">
        <authorList>
            <person name="Varghese N."/>
            <person name="Submissions S."/>
        </authorList>
    </citation>
    <scope>NUCLEOTIDE SEQUENCE [LARGE SCALE GENOMIC DNA]</scope>
    <source>
        <strain evidence="6">DSM 24499</strain>
    </source>
</reference>
<dbReference type="InterPro" id="IPR018392">
    <property type="entry name" value="LysM"/>
</dbReference>
<organism evidence="5 6">
    <name type="scientific">Zunongwangia mangrovi</name>
    <dbReference type="NCBI Taxonomy" id="1334022"/>
    <lineage>
        <taxon>Bacteria</taxon>
        <taxon>Pseudomonadati</taxon>
        <taxon>Bacteroidota</taxon>
        <taxon>Flavobacteriia</taxon>
        <taxon>Flavobacteriales</taxon>
        <taxon>Flavobacteriaceae</taxon>
        <taxon>Zunongwangia</taxon>
    </lineage>
</organism>
<sequence>MRYLFLICFFCMMSVSASSQEFKYHTVKKGETVYSISKDYNISEDDIYKYNPDAKNGIDESSKLVIPLAKKDKGMPAKIGSPSLDPIEFKEHTVKKKENLFRLSQQYNVEVDDIKRYNKHLYSKELQKGETIRIPVFRKLDRVVAKPNNTSKEEIRQEFDKNEVREHVVLPKETKFGIARKYGLTVKELEALNPTVDVLQPGIMLRVGTNVSPDPVVLLDKNFKFYEVKPQETLFGLAQRFHVTQDSILALNPIVEKEGLEWGMVLKVPNPEEQDPEDWLEPTLSSEAEELQGKKLNLKDSLSNFSPKNLVFMLPYSLDNVAVDSIGTPDYDNAVLDDRVLRISLDFYSGAKLAIEDAKELGISTQAKIYDTKRNASEVANIINTNNFSNVDAVIGPLLQSTTEAVAQRLRNRNIPVFTPLSDKEMRGGNNLFIARPTQQEMSNTMLEYLQKFGEGKNIIIVADAKSFEIKNKLNQIFPAARTVNAVDGYVSEESLKNALLPAAQNWVILESSSVGVISSTVSASNRLLREELDITLFTTNKNDSYDNESISNEDLGKLYFHYPSVDKEYNIEVSEDFIRKYEEEFGVTPNQYAVRGYDLTMDVLLRLGASEDIYASFNDFNGFTEYNENKFLYEPQPGGGFRNKAVYILQINPDLTLQIADDSQSNIFREFKD</sequence>
<dbReference type="PANTHER" id="PTHR33734">
    <property type="entry name" value="LYSM DOMAIN-CONTAINING GPI-ANCHORED PROTEIN 2"/>
    <property type="match status" value="1"/>
</dbReference>
<dbReference type="PROSITE" id="PS51782">
    <property type="entry name" value="LYSM"/>
    <property type="match status" value="3"/>
</dbReference>
<gene>
    <name evidence="5" type="ORF">SAMN04487907_104160</name>
</gene>
<comment type="similarity">
    <text evidence="1">Belongs to the leucine-binding protein family.</text>
</comment>
<evidence type="ECO:0000256" key="3">
    <source>
        <dbReference type="SAM" id="SignalP"/>
    </source>
</evidence>
<feature type="domain" description="LysM" evidence="4">
    <location>
        <begin position="23"/>
        <end position="66"/>
    </location>
</feature>
<dbReference type="InterPro" id="IPR028081">
    <property type="entry name" value="Leu-bd"/>
</dbReference>
<evidence type="ECO:0000313" key="5">
    <source>
        <dbReference type="EMBL" id="SFC43064.1"/>
    </source>
</evidence>
<dbReference type="PANTHER" id="PTHR33734:SF22">
    <property type="entry name" value="MEMBRANE-BOUND LYTIC MUREIN TRANSGLYCOSYLASE D"/>
    <property type="match status" value="1"/>
</dbReference>
<evidence type="ECO:0000313" key="6">
    <source>
        <dbReference type="Proteomes" id="UP000199438"/>
    </source>
</evidence>
<dbReference type="Pfam" id="PF13458">
    <property type="entry name" value="Peripla_BP_6"/>
    <property type="match status" value="1"/>
</dbReference>
<dbReference type="SMART" id="SM00257">
    <property type="entry name" value="LysM"/>
    <property type="match status" value="4"/>
</dbReference>
<feature type="domain" description="LysM" evidence="4">
    <location>
        <begin position="224"/>
        <end position="268"/>
    </location>
</feature>
<protein>
    <submittedName>
        <fullName evidence="5">Amino acid/amide ABC transporter substrate-binding protein, HAAT family</fullName>
    </submittedName>
</protein>
<dbReference type="GO" id="GO:0008932">
    <property type="term" value="F:lytic endotransglycosylase activity"/>
    <property type="evidence" value="ECO:0007669"/>
    <property type="project" value="TreeGrafter"/>
</dbReference>
<feature type="domain" description="LysM" evidence="4">
    <location>
        <begin position="90"/>
        <end position="134"/>
    </location>
</feature>
<dbReference type="Gene3D" id="3.40.50.2300">
    <property type="match status" value="2"/>
</dbReference>
<dbReference type="CDD" id="cd00118">
    <property type="entry name" value="LysM"/>
    <property type="match status" value="4"/>
</dbReference>
<dbReference type="Pfam" id="PF01476">
    <property type="entry name" value="LysM"/>
    <property type="match status" value="4"/>
</dbReference>
<dbReference type="EMBL" id="FOKV01000004">
    <property type="protein sequence ID" value="SFC43064.1"/>
    <property type="molecule type" value="Genomic_DNA"/>
</dbReference>
<feature type="signal peptide" evidence="3">
    <location>
        <begin position="1"/>
        <end position="19"/>
    </location>
</feature>
<evidence type="ECO:0000256" key="1">
    <source>
        <dbReference type="ARBA" id="ARBA00010062"/>
    </source>
</evidence>
<dbReference type="SUPFAM" id="SSF54106">
    <property type="entry name" value="LysM domain"/>
    <property type="match status" value="4"/>
</dbReference>
<feature type="chain" id="PRO_5011446744" evidence="3">
    <location>
        <begin position="20"/>
        <end position="674"/>
    </location>
</feature>
<dbReference type="InterPro" id="IPR028082">
    <property type="entry name" value="Peripla_BP_I"/>
</dbReference>
<name>A0A1I1J3J2_9FLAO</name>
<keyword evidence="6" id="KW-1185">Reference proteome</keyword>
<dbReference type="RefSeq" id="WP_245758624.1">
    <property type="nucleotide sequence ID" value="NZ_FOKV01000004.1"/>
</dbReference>
<dbReference type="CDD" id="cd06268">
    <property type="entry name" value="PBP1_ABC_transporter_LIVBP-like"/>
    <property type="match status" value="1"/>
</dbReference>
<keyword evidence="2 3" id="KW-0732">Signal</keyword>
<dbReference type="Proteomes" id="UP000199438">
    <property type="component" value="Unassembled WGS sequence"/>
</dbReference>
<proteinExistence type="inferred from homology"/>